<keyword evidence="2" id="KW-0067">ATP-binding</keyword>
<name>A0ABQ1LU95_9PROT</name>
<keyword evidence="3" id="KW-1185">Reference proteome</keyword>
<evidence type="ECO:0000313" key="3">
    <source>
        <dbReference type="Proteomes" id="UP000637769"/>
    </source>
</evidence>
<keyword evidence="2" id="KW-0547">Nucleotide-binding</keyword>
<dbReference type="EMBL" id="BMCH01000003">
    <property type="protein sequence ID" value="GGC28687.1"/>
    <property type="molecule type" value="Genomic_DNA"/>
</dbReference>
<organism evidence="2 3">
    <name type="scientific">Asaia siamensis</name>
    <dbReference type="NCBI Taxonomy" id="110479"/>
    <lineage>
        <taxon>Bacteria</taxon>
        <taxon>Pseudomonadati</taxon>
        <taxon>Pseudomonadota</taxon>
        <taxon>Alphaproteobacteria</taxon>
        <taxon>Acetobacterales</taxon>
        <taxon>Acetobacteraceae</taxon>
        <taxon>Asaia</taxon>
    </lineage>
</organism>
<feature type="signal peptide" evidence="1">
    <location>
        <begin position="1"/>
        <end position="25"/>
    </location>
</feature>
<reference evidence="3" key="1">
    <citation type="journal article" date="2019" name="Int. J. Syst. Evol. Microbiol.">
        <title>The Global Catalogue of Microorganisms (GCM) 10K type strain sequencing project: providing services to taxonomists for standard genome sequencing and annotation.</title>
        <authorList>
            <consortium name="The Broad Institute Genomics Platform"/>
            <consortium name="The Broad Institute Genome Sequencing Center for Infectious Disease"/>
            <person name="Wu L."/>
            <person name="Ma J."/>
        </authorList>
    </citation>
    <scope>NUCLEOTIDE SEQUENCE [LARGE SCALE GENOMIC DNA]</scope>
    <source>
        <strain evidence="3">CCM 7132</strain>
    </source>
</reference>
<dbReference type="Pfam" id="PF08904">
    <property type="entry name" value="EipB_like"/>
    <property type="match status" value="1"/>
</dbReference>
<accession>A0ABQ1LU95</accession>
<dbReference type="RefSeq" id="WP_188425963.1">
    <property type="nucleotide sequence ID" value="NZ_BMCH01000003.1"/>
</dbReference>
<gene>
    <name evidence="2" type="ORF">GCM10007207_12680</name>
</gene>
<feature type="chain" id="PRO_5045078671" evidence="1">
    <location>
        <begin position="26"/>
        <end position="266"/>
    </location>
</feature>
<protein>
    <submittedName>
        <fullName evidence="2">ATP-binding protein</fullName>
    </submittedName>
</protein>
<sequence>MRRLLSGLMAGLVAGGVSLPSPALADSLQPHKAVYSLSLSRLKAGALAGASGTATYQIRDLCTAWSVSQKLDIDIINGDGGSSAIGFQSATLEDKNTHRFVFRTIMSQDGQVTSETSGEATRNRRGEVVVHYTRPQTSSVTLPARTVFPLQQAQALLKAAREKKLHLATDLFDGSVETGSIPTYATLGRLAPQVASLSSPLLKGQEAVPVSIASFGAGTGALLPDSAYSDRLWTNGVEDRLLIDFGDYVLSGTLDSLTSLPAASCH</sequence>
<evidence type="ECO:0000256" key="1">
    <source>
        <dbReference type="SAM" id="SignalP"/>
    </source>
</evidence>
<dbReference type="GO" id="GO:0005524">
    <property type="term" value="F:ATP binding"/>
    <property type="evidence" value="ECO:0007669"/>
    <property type="project" value="UniProtKB-KW"/>
</dbReference>
<comment type="caution">
    <text evidence="2">The sequence shown here is derived from an EMBL/GenBank/DDBJ whole genome shotgun (WGS) entry which is preliminary data.</text>
</comment>
<evidence type="ECO:0000313" key="2">
    <source>
        <dbReference type="EMBL" id="GGC28687.1"/>
    </source>
</evidence>
<dbReference type="Proteomes" id="UP000637769">
    <property type="component" value="Unassembled WGS sequence"/>
</dbReference>
<proteinExistence type="predicted"/>
<keyword evidence="1" id="KW-0732">Signal</keyword>
<dbReference type="InterPro" id="IPR015000">
    <property type="entry name" value="EipB-like"/>
</dbReference>